<comment type="similarity">
    <text evidence="1">Belongs to the oxygen-dependent FAD-linked oxidoreductase family.</text>
</comment>
<sequence length="522" mass="56324">MAANPSRTDAETATQSTQAFATSLQLSSDDEARVLDILSASPALTVDDASTAKQTHPSMVHAGCQISRLIFGENCLLDDSTIEQAVSVSWSQTCWQSPRCVIQPTTSLQVSQALKIITFLRIPFSIRSGGHSPNPGHSGLESGFLVDLSKLNSMTISEDRKTFSVGPGVRWGQVYEFLDPYDVTAVGGRIPHVGVGGLLLGGGLSFWTGEYGLATDNVASFEVVLADGSILNANARERSDLFWALKGGGPNFGIVTRFDVHTIPVKNIWFQLNIHSLEQAPLLLEAYAAWQQSPDNKGSVAMIISQTSITLGLIYSQPTEKPETFAPFYDITPLKTVVPPNISTVKALSKMTGALAPAAPRHDYRAASSKIDAELYQSVYAAWKAEATKVHETTGATSTFVLSHIPKNVIDIGNANGGNAMGLEPIPQQWWTTLIDWEHAKDDEAARGIAIATTAKWKELGMASGSYLPFIYMNDASRDQDPLGSYPAANVERLREVAAKYDNLGVFQMLQNDGFLLSKVGG</sequence>
<keyword evidence="3" id="KW-0274">FAD</keyword>
<evidence type="ECO:0000256" key="3">
    <source>
        <dbReference type="ARBA" id="ARBA00022827"/>
    </source>
</evidence>
<dbReference type="Gene3D" id="3.40.462.20">
    <property type="match status" value="1"/>
</dbReference>
<dbReference type="InterPro" id="IPR036318">
    <property type="entry name" value="FAD-bd_PCMH-like_sf"/>
</dbReference>
<dbReference type="Proteomes" id="UP000800040">
    <property type="component" value="Unassembled WGS sequence"/>
</dbReference>
<keyword evidence="2" id="KW-0285">Flavoprotein</keyword>
<dbReference type="AlphaFoldDB" id="A0A6A5KBT5"/>
<evidence type="ECO:0000259" key="5">
    <source>
        <dbReference type="PROSITE" id="PS51387"/>
    </source>
</evidence>
<dbReference type="PROSITE" id="PS51387">
    <property type="entry name" value="FAD_PCMH"/>
    <property type="match status" value="1"/>
</dbReference>
<evidence type="ECO:0000313" key="7">
    <source>
        <dbReference type="Proteomes" id="UP000800040"/>
    </source>
</evidence>
<dbReference type="Gene3D" id="3.30.43.10">
    <property type="entry name" value="Uridine Diphospho-n-acetylenolpyruvylglucosamine Reductase, domain 2"/>
    <property type="match status" value="1"/>
</dbReference>
<dbReference type="InterPro" id="IPR006094">
    <property type="entry name" value="Oxid_FAD_bind_N"/>
</dbReference>
<evidence type="ECO:0000256" key="4">
    <source>
        <dbReference type="ARBA" id="ARBA00023002"/>
    </source>
</evidence>
<dbReference type="Pfam" id="PF01565">
    <property type="entry name" value="FAD_binding_4"/>
    <property type="match status" value="1"/>
</dbReference>
<feature type="domain" description="FAD-binding PCMH-type" evidence="5">
    <location>
        <begin position="94"/>
        <end position="265"/>
    </location>
</feature>
<name>A0A6A5KBT5_9PLEO</name>
<dbReference type="PANTHER" id="PTHR42973">
    <property type="entry name" value="BINDING OXIDOREDUCTASE, PUTATIVE (AFU_ORTHOLOGUE AFUA_1G17690)-RELATED"/>
    <property type="match status" value="1"/>
</dbReference>
<dbReference type="InterPro" id="IPR016166">
    <property type="entry name" value="FAD-bd_PCMH"/>
</dbReference>
<reference evidence="6" key="1">
    <citation type="submission" date="2020-01" db="EMBL/GenBank/DDBJ databases">
        <authorList>
            <consortium name="DOE Joint Genome Institute"/>
            <person name="Haridas S."/>
            <person name="Albert R."/>
            <person name="Binder M."/>
            <person name="Bloem J."/>
            <person name="Labutti K."/>
            <person name="Salamov A."/>
            <person name="Andreopoulos B."/>
            <person name="Baker S.E."/>
            <person name="Barry K."/>
            <person name="Bills G."/>
            <person name="Bluhm B.H."/>
            <person name="Cannon C."/>
            <person name="Castanera R."/>
            <person name="Culley D.E."/>
            <person name="Daum C."/>
            <person name="Ezra D."/>
            <person name="Gonzalez J.B."/>
            <person name="Henrissat B."/>
            <person name="Kuo A."/>
            <person name="Liang C."/>
            <person name="Lipzen A."/>
            <person name="Lutzoni F."/>
            <person name="Magnuson J."/>
            <person name="Mondo S."/>
            <person name="Nolan M."/>
            <person name="Ohm R."/>
            <person name="Pangilinan J."/>
            <person name="Park H.-J."/>
            <person name="Ramirez L."/>
            <person name="Alfaro M."/>
            <person name="Sun H."/>
            <person name="Tritt A."/>
            <person name="Yoshinaga Y."/>
            <person name="Zwiers L.-H."/>
            <person name="Turgeon B.G."/>
            <person name="Goodwin S.B."/>
            <person name="Spatafora J.W."/>
            <person name="Crous P.W."/>
            <person name="Grigoriev I.V."/>
        </authorList>
    </citation>
    <scope>NUCLEOTIDE SEQUENCE</scope>
    <source>
        <strain evidence="6">P77</strain>
    </source>
</reference>
<evidence type="ECO:0000256" key="2">
    <source>
        <dbReference type="ARBA" id="ARBA00022630"/>
    </source>
</evidence>
<keyword evidence="7" id="KW-1185">Reference proteome</keyword>
<dbReference type="SUPFAM" id="SSF56176">
    <property type="entry name" value="FAD-binding/transporter-associated domain-like"/>
    <property type="match status" value="1"/>
</dbReference>
<proteinExistence type="inferred from homology"/>
<evidence type="ECO:0000256" key="1">
    <source>
        <dbReference type="ARBA" id="ARBA00005466"/>
    </source>
</evidence>
<dbReference type="InterPro" id="IPR016167">
    <property type="entry name" value="FAD-bd_PCMH_sub1"/>
</dbReference>
<evidence type="ECO:0000313" key="6">
    <source>
        <dbReference type="EMBL" id="KAF1834788.1"/>
    </source>
</evidence>
<protein>
    <submittedName>
        <fullName evidence="6">FAD-binding domain-containing protein</fullName>
    </submittedName>
</protein>
<dbReference type="Gene3D" id="3.30.465.10">
    <property type="match status" value="1"/>
</dbReference>
<dbReference type="PANTHER" id="PTHR42973:SF54">
    <property type="entry name" value="FAD-BINDING PCMH-TYPE DOMAIN-CONTAINING PROTEIN"/>
    <property type="match status" value="1"/>
</dbReference>
<organism evidence="6 7">
    <name type="scientific">Decorospora gaudefroyi</name>
    <dbReference type="NCBI Taxonomy" id="184978"/>
    <lineage>
        <taxon>Eukaryota</taxon>
        <taxon>Fungi</taxon>
        <taxon>Dikarya</taxon>
        <taxon>Ascomycota</taxon>
        <taxon>Pezizomycotina</taxon>
        <taxon>Dothideomycetes</taxon>
        <taxon>Pleosporomycetidae</taxon>
        <taxon>Pleosporales</taxon>
        <taxon>Pleosporineae</taxon>
        <taxon>Pleosporaceae</taxon>
        <taxon>Decorospora</taxon>
    </lineage>
</organism>
<accession>A0A6A5KBT5</accession>
<dbReference type="InterPro" id="IPR050416">
    <property type="entry name" value="FAD-linked_Oxidoreductase"/>
</dbReference>
<dbReference type="GO" id="GO:0071949">
    <property type="term" value="F:FAD binding"/>
    <property type="evidence" value="ECO:0007669"/>
    <property type="project" value="InterPro"/>
</dbReference>
<dbReference type="OrthoDB" id="2151789at2759"/>
<dbReference type="GO" id="GO:0016491">
    <property type="term" value="F:oxidoreductase activity"/>
    <property type="evidence" value="ECO:0007669"/>
    <property type="project" value="UniProtKB-KW"/>
</dbReference>
<keyword evidence="4" id="KW-0560">Oxidoreductase</keyword>
<gene>
    <name evidence="6" type="ORF">BDW02DRAFT_568760</name>
</gene>
<dbReference type="EMBL" id="ML975297">
    <property type="protein sequence ID" value="KAF1834788.1"/>
    <property type="molecule type" value="Genomic_DNA"/>
</dbReference>
<dbReference type="InterPro" id="IPR016169">
    <property type="entry name" value="FAD-bd_PCMH_sub2"/>
</dbReference>